<feature type="region of interest" description="Disordered" evidence="1">
    <location>
        <begin position="197"/>
        <end position="216"/>
    </location>
</feature>
<sequence length="241" mass="26309">MGWELTIDGDAVALNWLVRKTSQVSPRIVEVDTARRLEWQGLETLGFEQHNEMEVSARQHLGSLSGLASVLLCRHANLRVIDVSFRRPDGSRYLILSLSETIRVGATVEANLTTTGPDDQPKRMPQFDPIPQIIMFARVDDTVQKVLRLSSGELNDWTALYRLYEVLLDAAGGTAGLVALGVSREQLKAFAGTANSPALSGDASRHGVQNGSPPSKAVSLPDAELMLRQLSRAWLIARASP</sequence>
<dbReference type="Proteomes" id="UP001064632">
    <property type="component" value="Chromosome"/>
</dbReference>
<proteinExistence type="predicted"/>
<evidence type="ECO:0000313" key="2">
    <source>
        <dbReference type="EMBL" id="UXI66013.1"/>
    </source>
</evidence>
<evidence type="ECO:0000256" key="1">
    <source>
        <dbReference type="SAM" id="MobiDB-lite"/>
    </source>
</evidence>
<evidence type="ECO:0000313" key="3">
    <source>
        <dbReference type="Proteomes" id="UP001064632"/>
    </source>
</evidence>
<organism evidence="2 3">
    <name type="scientific">Tahibacter amnicola</name>
    <dbReference type="NCBI Taxonomy" id="2976241"/>
    <lineage>
        <taxon>Bacteria</taxon>
        <taxon>Pseudomonadati</taxon>
        <taxon>Pseudomonadota</taxon>
        <taxon>Gammaproteobacteria</taxon>
        <taxon>Lysobacterales</taxon>
        <taxon>Rhodanobacteraceae</taxon>
        <taxon>Tahibacter</taxon>
    </lineage>
</organism>
<gene>
    <name evidence="2" type="ORF">N4264_14765</name>
</gene>
<keyword evidence="3" id="KW-1185">Reference proteome</keyword>
<protein>
    <submittedName>
        <fullName evidence="2">Uncharacterized protein</fullName>
    </submittedName>
</protein>
<dbReference type="RefSeq" id="WP_261693003.1">
    <property type="nucleotide sequence ID" value="NZ_CP104694.1"/>
</dbReference>
<dbReference type="EMBL" id="CP104694">
    <property type="protein sequence ID" value="UXI66013.1"/>
    <property type="molecule type" value="Genomic_DNA"/>
</dbReference>
<reference evidence="2" key="1">
    <citation type="submission" date="2022-09" db="EMBL/GenBank/DDBJ databases">
        <title>Tahibacter sp. nov., isolated from a fresh water.</title>
        <authorList>
            <person name="Baek J.H."/>
            <person name="Lee J.K."/>
            <person name="Kim J.M."/>
            <person name="Jeon C.O."/>
        </authorList>
    </citation>
    <scope>NUCLEOTIDE SEQUENCE</scope>
    <source>
        <strain evidence="2">W38</strain>
    </source>
</reference>
<accession>A0ABY6BA40</accession>
<name>A0ABY6BA40_9GAMM</name>